<dbReference type="EMBL" id="OZ075120">
    <property type="protein sequence ID" value="CAL4892357.1"/>
    <property type="molecule type" value="Genomic_DNA"/>
</dbReference>
<dbReference type="Pfam" id="PF12937">
    <property type="entry name" value="F-box-like"/>
    <property type="match status" value="1"/>
</dbReference>
<evidence type="ECO:0000256" key="1">
    <source>
        <dbReference type="SAM" id="MobiDB-lite"/>
    </source>
</evidence>
<feature type="region of interest" description="Disordered" evidence="1">
    <location>
        <begin position="65"/>
        <end position="140"/>
    </location>
</feature>
<evidence type="ECO:0000313" key="3">
    <source>
        <dbReference type="EMBL" id="CAL4892357.1"/>
    </source>
</evidence>
<dbReference type="InterPro" id="IPR001810">
    <property type="entry name" value="F-box_dom"/>
</dbReference>
<keyword evidence="4" id="KW-1185">Reference proteome</keyword>
<feature type="domain" description="F-box" evidence="2">
    <location>
        <begin position="18"/>
        <end position="65"/>
    </location>
</feature>
<dbReference type="SUPFAM" id="SSF81383">
    <property type="entry name" value="F-box domain"/>
    <property type="match status" value="1"/>
</dbReference>
<dbReference type="PANTHER" id="PTHR38926">
    <property type="entry name" value="F-BOX DOMAIN CONTAINING PROTEIN, EXPRESSED"/>
    <property type="match status" value="1"/>
</dbReference>
<protein>
    <recommendedName>
        <fullName evidence="2">F-box domain-containing protein</fullName>
    </recommendedName>
</protein>
<sequence>MASSSAAPLPSVPVASGWAALPRDVLWSLFTELGHREVLSGAGLACVPWRRLAREEPALWRRIDLTVPEEEEEDNTLEEVADDGDLNSDDDFDGESMLDDDDEADGMVDDEEEDGTVDDEEEEESPICQEETPAEDCSDSSGWKAMALAAIDRSAGQCETFWGRADDEVLLYLTDSAGKEQCSGRNYPRGPRSPKPFSVPMMRGLHSFELSGDSSFTNDVVMQIVDNCPNLKSLNITDVRYEDKWELKLLNNKCYRVKDLKPPAVFYEPDTDYSSDEDMS</sequence>
<organism evidence="3 4">
    <name type="scientific">Urochloa decumbens</name>
    <dbReference type="NCBI Taxonomy" id="240449"/>
    <lineage>
        <taxon>Eukaryota</taxon>
        <taxon>Viridiplantae</taxon>
        <taxon>Streptophyta</taxon>
        <taxon>Embryophyta</taxon>
        <taxon>Tracheophyta</taxon>
        <taxon>Spermatophyta</taxon>
        <taxon>Magnoliopsida</taxon>
        <taxon>Liliopsida</taxon>
        <taxon>Poales</taxon>
        <taxon>Poaceae</taxon>
        <taxon>PACMAD clade</taxon>
        <taxon>Panicoideae</taxon>
        <taxon>Panicodae</taxon>
        <taxon>Paniceae</taxon>
        <taxon>Melinidinae</taxon>
        <taxon>Urochloa</taxon>
    </lineage>
</organism>
<dbReference type="Gene3D" id="3.80.10.10">
    <property type="entry name" value="Ribonuclease Inhibitor"/>
    <property type="match status" value="1"/>
</dbReference>
<reference evidence="3" key="1">
    <citation type="submission" date="2024-10" db="EMBL/GenBank/DDBJ databases">
        <authorList>
            <person name="Ryan C."/>
        </authorList>
    </citation>
    <scope>NUCLEOTIDE SEQUENCE [LARGE SCALE GENOMIC DNA]</scope>
</reference>
<dbReference type="Gene3D" id="1.20.1280.50">
    <property type="match status" value="1"/>
</dbReference>
<dbReference type="AlphaFoldDB" id="A0ABC8VJX8"/>
<name>A0ABC8VJX8_9POAL</name>
<evidence type="ECO:0000313" key="4">
    <source>
        <dbReference type="Proteomes" id="UP001497457"/>
    </source>
</evidence>
<dbReference type="InterPro" id="IPR036047">
    <property type="entry name" value="F-box-like_dom_sf"/>
</dbReference>
<feature type="compositionally biased region" description="Acidic residues" evidence="1">
    <location>
        <begin position="67"/>
        <end position="125"/>
    </location>
</feature>
<accession>A0ABC8VJX8</accession>
<evidence type="ECO:0000259" key="2">
    <source>
        <dbReference type="Pfam" id="PF12937"/>
    </source>
</evidence>
<dbReference type="InterPro" id="IPR032675">
    <property type="entry name" value="LRR_dom_sf"/>
</dbReference>
<dbReference type="Proteomes" id="UP001497457">
    <property type="component" value="Chromosome 10rd"/>
</dbReference>
<dbReference type="PANTHER" id="PTHR38926:SF69">
    <property type="entry name" value="F-BOX DOMAIN-CONTAINING PROTEIN"/>
    <property type="match status" value="1"/>
</dbReference>
<proteinExistence type="predicted"/>
<gene>
    <name evidence="3" type="ORF">URODEC1_LOCUS4240</name>
</gene>